<dbReference type="OrthoDB" id="3801515at2759"/>
<accession>A0A6A5SNE0</accession>
<feature type="region of interest" description="Disordered" evidence="1">
    <location>
        <begin position="139"/>
        <end position="186"/>
    </location>
</feature>
<dbReference type="Proteomes" id="UP000800038">
    <property type="component" value="Unassembled WGS sequence"/>
</dbReference>
<dbReference type="EMBL" id="ML976038">
    <property type="protein sequence ID" value="KAF1942145.1"/>
    <property type="molecule type" value="Genomic_DNA"/>
</dbReference>
<evidence type="ECO:0000313" key="2">
    <source>
        <dbReference type="EMBL" id="KAF1942145.1"/>
    </source>
</evidence>
<keyword evidence="3" id="KW-1185">Reference proteome</keyword>
<proteinExistence type="predicted"/>
<name>A0A6A5SNE0_9PLEO</name>
<sequence length="466" mass="50964">MSRKPLLAPGEKAQRPDAECRSAGVAPAVLMLASVAVPPEHVQSSEVEETCTPVTPDQKATAFRNNRLPGANNTNLCLDGGIALGPSDATCTSKITNNGFPGANIRIRRSHHACGSTLLQSPARAGHAARMRQIFEDAGREQRTPQDNKGVLYPQLPNISRRTSPPPEYRLPDKCRGSHCSPSRRPESLCMSTNSFRAIPQPQVNSVQLFERESESWSDDSGYFIGDSRIRPSAVAVPPKERIYDWLQNVSEPEVDDAEDVEWDRSGSRESLQRSLSDLSTGFAFQSSDLPLSSSTEYKRLQNEETTAQDPFIQPDHENSSLSLFSGRRAPSTAPLAHVIVTPRSSPVYYKRHDTTLRSPSKHRALEDGGVQLSPLSPNVCVERGPARYHTGYKNPNMDHTLTPTKERPALFNVGRLTENLTVGAGNTTRLGSPLAPCKIGVGTRFQHPRHNSTLASSRFGPCTGS</sequence>
<reference evidence="2" key="1">
    <citation type="journal article" date="2020" name="Stud. Mycol.">
        <title>101 Dothideomycetes genomes: a test case for predicting lifestyles and emergence of pathogens.</title>
        <authorList>
            <person name="Haridas S."/>
            <person name="Albert R."/>
            <person name="Binder M."/>
            <person name="Bloem J."/>
            <person name="Labutti K."/>
            <person name="Salamov A."/>
            <person name="Andreopoulos B."/>
            <person name="Baker S."/>
            <person name="Barry K."/>
            <person name="Bills G."/>
            <person name="Bluhm B."/>
            <person name="Cannon C."/>
            <person name="Castanera R."/>
            <person name="Culley D."/>
            <person name="Daum C."/>
            <person name="Ezra D."/>
            <person name="Gonzalez J."/>
            <person name="Henrissat B."/>
            <person name="Kuo A."/>
            <person name="Liang C."/>
            <person name="Lipzen A."/>
            <person name="Lutzoni F."/>
            <person name="Magnuson J."/>
            <person name="Mondo S."/>
            <person name="Nolan M."/>
            <person name="Ohm R."/>
            <person name="Pangilinan J."/>
            <person name="Park H.-J."/>
            <person name="Ramirez L."/>
            <person name="Alfaro M."/>
            <person name="Sun H."/>
            <person name="Tritt A."/>
            <person name="Yoshinaga Y."/>
            <person name="Zwiers L.-H."/>
            <person name="Turgeon B."/>
            <person name="Goodwin S."/>
            <person name="Spatafora J."/>
            <person name="Crous P."/>
            <person name="Grigoriev I."/>
        </authorList>
    </citation>
    <scope>NUCLEOTIDE SEQUENCE</scope>
    <source>
        <strain evidence="2">CBS 161.51</strain>
    </source>
</reference>
<evidence type="ECO:0000313" key="3">
    <source>
        <dbReference type="Proteomes" id="UP000800038"/>
    </source>
</evidence>
<organism evidence="2 3">
    <name type="scientific">Clathrospora elynae</name>
    <dbReference type="NCBI Taxonomy" id="706981"/>
    <lineage>
        <taxon>Eukaryota</taxon>
        <taxon>Fungi</taxon>
        <taxon>Dikarya</taxon>
        <taxon>Ascomycota</taxon>
        <taxon>Pezizomycotina</taxon>
        <taxon>Dothideomycetes</taxon>
        <taxon>Pleosporomycetidae</taxon>
        <taxon>Pleosporales</taxon>
        <taxon>Diademaceae</taxon>
        <taxon>Clathrospora</taxon>
    </lineage>
</organism>
<gene>
    <name evidence="2" type="ORF">EJ02DRAFT_465983</name>
</gene>
<dbReference type="AlphaFoldDB" id="A0A6A5SNE0"/>
<evidence type="ECO:0000256" key="1">
    <source>
        <dbReference type="SAM" id="MobiDB-lite"/>
    </source>
</evidence>
<protein>
    <submittedName>
        <fullName evidence="2">Uncharacterized protein</fullName>
    </submittedName>
</protein>